<proteinExistence type="inferred from homology"/>
<dbReference type="PANTHER" id="PTHR30313:SF2">
    <property type="entry name" value="DNA PRIMASE"/>
    <property type="match status" value="1"/>
</dbReference>
<dbReference type="InterPro" id="IPR002694">
    <property type="entry name" value="Znf_CHC2"/>
</dbReference>
<keyword evidence="3 12" id="KW-0808">Transferase</keyword>
<dbReference type="InterPro" id="IPR006171">
    <property type="entry name" value="TOPRIM_dom"/>
</dbReference>
<dbReference type="PROSITE" id="PS50880">
    <property type="entry name" value="TOPRIM"/>
    <property type="match status" value="1"/>
</dbReference>
<dbReference type="InterPro" id="IPR050219">
    <property type="entry name" value="DnaG_primase"/>
</dbReference>
<keyword evidence="5 12" id="KW-0235">DNA replication</keyword>
<feature type="region of interest" description="Disordered" evidence="14">
    <location>
        <begin position="436"/>
        <end position="472"/>
    </location>
</feature>
<evidence type="ECO:0000256" key="2">
    <source>
        <dbReference type="ARBA" id="ARBA00022515"/>
    </source>
</evidence>
<evidence type="ECO:0000256" key="10">
    <source>
        <dbReference type="ARBA" id="ARBA00023125"/>
    </source>
</evidence>
<dbReference type="InterPro" id="IPR037068">
    <property type="entry name" value="DNA_primase_core_N_sf"/>
</dbReference>
<evidence type="ECO:0000256" key="14">
    <source>
        <dbReference type="SAM" id="MobiDB-lite"/>
    </source>
</evidence>
<dbReference type="CDD" id="cd03364">
    <property type="entry name" value="TOPRIM_DnaG_primases"/>
    <property type="match status" value="1"/>
</dbReference>
<accession>A0ABX0U6W5</accession>
<dbReference type="RefSeq" id="WP_167183486.1">
    <property type="nucleotide sequence ID" value="NZ_JAASQL010000001.1"/>
</dbReference>
<dbReference type="Proteomes" id="UP000745859">
    <property type="component" value="Unassembled WGS sequence"/>
</dbReference>
<dbReference type="HAMAP" id="MF_00974">
    <property type="entry name" value="DNA_primase_DnaG"/>
    <property type="match status" value="1"/>
</dbReference>
<evidence type="ECO:0000256" key="11">
    <source>
        <dbReference type="ARBA" id="ARBA00023163"/>
    </source>
</evidence>
<dbReference type="PIRSF" id="PIRSF002811">
    <property type="entry name" value="DnaG"/>
    <property type="match status" value="1"/>
</dbReference>
<keyword evidence="4 12" id="KW-0548">Nucleotidyltransferase</keyword>
<dbReference type="EMBL" id="JAASQL010000001">
    <property type="protein sequence ID" value="NIJ44094.1"/>
    <property type="molecule type" value="Genomic_DNA"/>
</dbReference>
<evidence type="ECO:0000256" key="9">
    <source>
        <dbReference type="ARBA" id="ARBA00022842"/>
    </source>
</evidence>
<comment type="caution">
    <text evidence="12">Lacks conserved residue(s) required for the propagation of feature annotation.</text>
</comment>
<dbReference type="InterPro" id="IPR034151">
    <property type="entry name" value="TOPRIM_DnaG_bac"/>
</dbReference>
<evidence type="ECO:0000256" key="1">
    <source>
        <dbReference type="ARBA" id="ARBA00022478"/>
    </source>
</evidence>
<evidence type="ECO:0000256" key="4">
    <source>
        <dbReference type="ARBA" id="ARBA00022695"/>
    </source>
</evidence>
<keyword evidence="11 12" id="KW-0804">Transcription</keyword>
<keyword evidence="9" id="KW-0460">Magnesium</keyword>
<dbReference type="SMART" id="SM00493">
    <property type="entry name" value="TOPRIM"/>
    <property type="match status" value="1"/>
</dbReference>
<reference evidence="16 17" key="1">
    <citation type="submission" date="2020-03" db="EMBL/GenBank/DDBJ databases">
        <title>Genomic Encyclopedia of Type Strains, Phase IV (KMG-IV): sequencing the most valuable type-strain genomes for metagenomic binning, comparative biology and taxonomic classification.</title>
        <authorList>
            <person name="Goeker M."/>
        </authorList>
    </citation>
    <scope>NUCLEOTIDE SEQUENCE [LARGE SCALE GENOMIC DNA]</scope>
    <source>
        <strain evidence="16 17">DSM 101599</strain>
    </source>
</reference>
<keyword evidence="8 13" id="KW-0862">Zinc</keyword>
<dbReference type="Gene3D" id="3.40.1360.10">
    <property type="match status" value="1"/>
</dbReference>
<keyword evidence="1 12" id="KW-0240">DNA-directed RNA polymerase</keyword>
<evidence type="ECO:0000313" key="16">
    <source>
        <dbReference type="EMBL" id="NIJ44094.1"/>
    </source>
</evidence>
<comment type="catalytic activity">
    <reaction evidence="12">
        <text>ssDNA + n NTP = ssDNA/pppN(pN)n-1 hybrid + (n-1) diphosphate.</text>
        <dbReference type="EC" id="2.7.7.101"/>
    </reaction>
</comment>
<dbReference type="Pfam" id="PF10410">
    <property type="entry name" value="DnaB_bind"/>
    <property type="match status" value="1"/>
</dbReference>
<comment type="subunit">
    <text evidence="12">Monomer. Interacts with DnaB.</text>
</comment>
<dbReference type="GO" id="GO:0016779">
    <property type="term" value="F:nucleotidyltransferase activity"/>
    <property type="evidence" value="ECO:0007669"/>
    <property type="project" value="UniProtKB-KW"/>
</dbReference>
<evidence type="ECO:0000256" key="6">
    <source>
        <dbReference type="ARBA" id="ARBA00022723"/>
    </source>
</evidence>
<feature type="compositionally biased region" description="Low complexity" evidence="14">
    <location>
        <begin position="453"/>
        <end position="464"/>
    </location>
</feature>
<organism evidence="16 17">
    <name type="scientific">Wenyingzhuangia heitensis</name>
    <dbReference type="NCBI Taxonomy" id="1487859"/>
    <lineage>
        <taxon>Bacteria</taxon>
        <taxon>Pseudomonadati</taxon>
        <taxon>Bacteroidota</taxon>
        <taxon>Flavobacteriia</taxon>
        <taxon>Flavobacteriales</taxon>
        <taxon>Flavobacteriaceae</taxon>
        <taxon>Wenyingzhuangia</taxon>
    </lineage>
</organism>
<dbReference type="InterPro" id="IPR013264">
    <property type="entry name" value="DNAG_N"/>
</dbReference>
<keyword evidence="7" id="KW-0863">Zinc-finger</keyword>
<sequence>MISRETIDLVFETARVEEVIGEFVTLKKSGSSYKGLSPFVDEKSPSFMVSPVKGIWKDFSTGKGGNAISFLMEHEHYSYPEAIRYLADKYNIVIEETEQTNEQKEAADERESMYLVSKYAQDYFHKTMLNTQKGKAIGLSYFKERGFTSEMIETFQLGYCLDDWTAFTDTALKNGYDLQYLESTGLTIVKEGGKQFDRFKGRVMFPIHSMSGRVLGFGGRILTNDKKAAKYLNSPESDIYHKSRILYGLYQAKKTISKEDNCYLVEGYTDVISMYQKGITNVVASSGTALTPDQIRLVKRLTPNMTVLFDGDAAGLRASVRGIDLILEQGMNVKVVTFPDGDDPDSFSKKKSTEELKEYLENNQQDFISFKVSLLLEEAKDDPIKKAGLIRDIVMSISKIPDSIKQEVYIQECSRLMDISETVLFNELAQMLDKHARDAERKPSSTRPKMTIASSANKSSKSSSGGDMPDDAAFNEMMMAQEVGMNTSKGKTSGQKGTTPKTINTLDLYEREIIKILLLYGNHEVTFVDWVEDHDKRGKVIMVKEEYTNTVAHELYLQLQDDEIEFTNPLFQKIYKEITYQISEKEKLALERLTSHENQEIAQEVTNILMDDEHYILSDWESKEIEVTQKTDVLQKLVQDAILNLRRVLIELKVKELMQEVSVEEKRLEALQDVMSYTQLKTLLFEKLHRVL</sequence>
<evidence type="ECO:0000256" key="7">
    <source>
        <dbReference type="ARBA" id="ARBA00022771"/>
    </source>
</evidence>
<dbReference type="SUPFAM" id="SSF56731">
    <property type="entry name" value="DNA primase core"/>
    <property type="match status" value="1"/>
</dbReference>
<keyword evidence="6 13" id="KW-0479">Metal-binding</keyword>
<dbReference type="NCBIfam" id="TIGR01391">
    <property type="entry name" value="dnaG"/>
    <property type="match status" value="1"/>
</dbReference>
<feature type="domain" description="Toprim" evidence="15">
    <location>
        <begin position="260"/>
        <end position="341"/>
    </location>
</feature>
<keyword evidence="2 12" id="KW-0639">Primosome</keyword>
<comment type="function">
    <text evidence="12 13">RNA polymerase that catalyzes the synthesis of short RNA molecules used as primers for DNA polymerase during DNA replication.</text>
</comment>
<dbReference type="InterPro" id="IPR030846">
    <property type="entry name" value="DnaG_bac"/>
</dbReference>
<dbReference type="SUPFAM" id="SSF57783">
    <property type="entry name" value="Zinc beta-ribbon"/>
    <property type="match status" value="1"/>
</dbReference>
<evidence type="ECO:0000256" key="13">
    <source>
        <dbReference type="PIRNR" id="PIRNR002811"/>
    </source>
</evidence>
<comment type="cofactor">
    <cofactor evidence="13">
        <name>Zn(2+)</name>
        <dbReference type="ChEBI" id="CHEBI:29105"/>
    </cofactor>
    <text evidence="13">Binds 1 zinc ion per monomer.</text>
</comment>
<name>A0ABX0U6W5_9FLAO</name>
<evidence type="ECO:0000256" key="5">
    <source>
        <dbReference type="ARBA" id="ARBA00022705"/>
    </source>
</evidence>
<dbReference type="InterPro" id="IPR006295">
    <property type="entry name" value="DNA_primase_DnaG"/>
</dbReference>
<dbReference type="Pfam" id="PF01807">
    <property type="entry name" value="Zn_ribbon_DnaG"/>
    <property type="match status" value="1"/>
</dbReference>
<evidence type="ECO:0000256" key="12">
    <source>
        <dbReference type="HAMAP-Rule" id="MF_00974"/>
    </source>
</evidence>
<keyword evidence="17" id="KW-1185">Reference proteome</keyword>
<dbReference type="Pfam" id="PF13155">
    <property type="entry name" value="Toprim_2"/>
    <property type="match status" value="1"/>
</dbReference>
<dbReference type="EC" id="2.7.7.101" evidence="12"/>
<evidence type="ECO:0000259" key="15">
    <source>
        <dbReference type="PROSITE" id="PS50880"/>
    </source>
</evidence>
<evidence type="ECO:0000313" key="17">
    <source>
        <dbReference type="Proteomes" id="UP000745859"/>
    </source>
</evidence>
<dbReference type="Gene3D" id="3.90.580.10">
    <property type="entry name" value="Zinc finger, CHC2-type domain"/>
    <property type="match status" value="1"/>
</dbReference>
<keyword evidence="10 12" id="KW-0238">DNA-binding</keyword>
<dbReference type="PANTHER" id="PTHR30313">
    <property type="entry name" value="DNA PRIMASE"/>
    <property type="match status" value="1"/>
</dbReference>
<comment type="caution">
    <text evidence="16">The sequence shown here is derived from an EMBL/GenBank/DDBJ whole genome shotgun (WGS) entry which is preliminary data.</text>
</comment>
<dbReference type="InterPro" id="IPR019475">
    <property type="entry name" value="DNA_primase_DnaB-bd"/>
</dbReference>
<gene>
    <name evidence="12" type="primary">dnaG</name>
    <name evidence="16" type="ORF">FHR24_000533</name>
</gene>
<comment type="similarity">
    <text evidence="12 13">Belongs to the DnaG primase family.</text>
</comment>
<dbReference type="Pfam" id="PF08275">
    <property type="entry name" value="DNAG_N"/>
    <property type="match status" value="1"/>
</dbReference>
<evidence type="ECO:0000256" key="8">
    <source>
        <dbReference type="ARBA" id="ARBA00022833"/>
    </source>
</evidence>
<protein>
    <recommendedName>
        <fullName evidence="12 13">DNA primase</fullName>
        <ecNumber evidence="12">2.7.7.101</ecNumber>
    </recommendedName>
</protein>
<dbReference type="Gene3D" id="3.90.980.10">
    <property type="entry name" value="DNA primase, catalytic core, N-terminal domain"/>
    <property type="match status" value="1"/>
</dbReference>
<dbReference type="InterPro" id="IPR036977">
    <property type="entry name" value="DNA_primase_Znf_CHC2"/>
</dbReference>
<evidence type="ECO:0000256" key="3">
    <source>
        <dbReference type="ARBA" id="ARBA00022679"/>
    </source>
</evidence>
<dbReference type="SMART" id="SM00400">
    <property type="entry name" value="ZnF_CHCC"/>
    <property type="match status" value="1"/>
</dbReference>